<feature type="compositionally biased region" description="Low complexity" evidence="1">
    <location>
        <begin position="907"/>
        <end position="916"/>
    </location>
</feature>
<keyword evidence="2" id="KW-1133">Transmembrane helix</keyword>
<accession>A0A518JPN3</accession>
<dbReference type="KEGG" id="rcf:Poly24_12070"/>
<proteinExistence type="predicted"/>
<feature type="region of interest" description="Disordered" evidence="1">
    <location>
        <begin position="707"/>
        <end position="731"/>
    </location>
</feature>
<feature type="transmembrane region" description="Helical" evidence="2">
    <location>
        <begin position="62"/>
        <end position="83"/>
    </location>
</feature>
<feature type="region of interest" description="Disordered" evidence="1">
    <location>
        <begin position="766"/>
        <end position="854"/>
    </location>
</feature>
<evidence type="ECO:0000313" key="4">
    <source>
        <dbReference type="Proteomes" id="UP000315082"/>
    </source>
</evidence>
<feature type="compositionally biased region" description="Low complexity" evidence="1">
    <location>
        <begin position="889"/>
        <end position="900"/>
    </location>
</feature>
<dbReference type="Proteomes" id="UP000315082">
    <property type="component" value="Chromosome"/>
</dbReference>
<organism evidence="3 4">
    <name type="scientific">Rosistilla carotiformis</name>
    <dbReference type="NCBI Taxonomy" id="2528017"/>
    <lineage>
        <taxon>Bacteria</taxon>
        <taxon>Pseudomonadati</taxon>
        <taxon>Planctomycetota</taxon>
        <taxon>Planctomycetia</taxon>
        <taxon>Pirellulales</taxon>
        <taxon>Pirellulaceae</taxon>
        <taxon>Rosistilla</taxon>
    </lineage>
</organism>
<keyword evidence="2" id="KW-0472">Membrane</keyword>
<feature type="compositionally biased region" description="Polar residues" evidence="1">
    <location>
        <begin position="791"/>
        <end position="805"/>
    </location>
</feature>
<evidence type="ECO:0000256" key="1">
    <source>
        <dbReference type="SAM" id="MobiDB-lite"/>
    </source>
</evidence>
<feature type="transmembrane region" description="Helical" evidence="2">
    <location>
        <begin position="30"/>
        <end position="56"/>
    </location>
</feature>
<dbReference type="EMBL" id="CP036348">
    <property type="protein sequence ID" value="QDV67507.1"/>
    <property type="molecule type" value="Genomic_DNA"/>
</dbReference>
<evidence type="ECO:0000313" key="3">
    <source>
        <dbReference type="EMBL" id="QDV67507.1"/>
    </source>
</evidence>
<dbReference type="RefSeq" id="WP_145091790.1">
    <property type="nucleotide sequence ID" value="NZ_CP036348.1"/>
</dbReference>
<dbReference type="AlphaFoldDB" id="A0A518JPN3"/>
<sequence>MSTTPSHHPSTAHPLLRRVRGLSWQAHGLLLVRAIAIVAASLILLAIGLGTIDWLVRSRSLGWRWLSTGLLVAAAMGLAWRWLVPAIRLRLRGTDVARQIEAVFPALGDRLSSSIDFLESPRPSKSHLEAAVIDRTTQDVQGLSFATALNLRPTLGALTAAAVIAAVLSGLWFQDSATVSHAAARLAQPWRQLDWPRRHHLQIDPLPKVVHQRDSLEVVVRDPQSDLPSDAVVLVRTPAGTQRLPLQQAGHSGVARIENVQTRLEIRATGGDDDTLDWQAVDVVQSPEIRRHQWTLTAPEYTGKPQRAIEALRFDVVSGTRAGLELSLSKPIAEARLSQSTSNSSNSNVASEGKLSTDGLTVLFEPLELTEDRQFQIEWTDVDGLPGSFAQEWTIRVVADSPPQVDWSEAPRVSMVMPDGEVALNWTAEDDFGLTETGGRWNRPGRSAAEDAAEASDFAVQTLAEIERTTDGKAMFKPSDWKLQAGETIELAAWAIDQQGQRGVSPTLSLAIVSEAVIRQQVAENENTIVEKLRDATAEQRSARDQVLAAAAELKPDQDRATAAQRVDFAETTQQQSRRTLQETGGAIDLARQAVELLESNSLLDADSQRLSDLLDALSELADRDSTEIVDAIASAAAAMESEARDAAATAKLKQQLDRIGQQQQEVVDRLESLAGELVKRDAVRDLSRQLDDLLSDQQRLQNETADLDAADDSAKDSRQQTLGNSQQELSRRAARLAAEIAETATDLPDEQAPFADRLQRAAERLDEDQVVGQMRSSAEDLKSGRLGQSMEKQSQIQQALQSTRAALEGSDRSREESMSDAIQAAAKDLEDAADQQQQIGRRLDDPQEEAAELADDWKQLADQTQRLRSQVERLGAEQATDRIDQALEAQSQGQQQLQAGDRESAQRSSQTAQQQLDDAREQLAQLQKQVDADQQRKKMWAFIEQLEGILADQRILIARIEAAQSGGLGDLAATEKQLAQRVQAISPMVSELAGFDFVMSGATDDMNRAAAMLARDDRSPAVIDAAQGALARLEQVLEAVMQQMRQPPGNEPIDPSQQDPQQPQDGPDDHENEQPSMASLRLLLGLQQWLLDRTAAVEAIDPVDEAQRNYKQQAIRQLAQRQQKLRDQFQSLLDQAPAPAADKEGDGIGARRWSP</sequence>
<feature type="region of interest" description="Disordered" evidence="1">
    <location>
        <begin position="889"/>
        <end position="920"/>
    </location>
</feature>
<keyword evidence="2" id="KW-0812">Transmembrane</keyword>
<feature type="region of interest" description="Disordered" evidence="1">
    <location>
        <begin position="1045"/>
        <end position="1075"/>
    </location>
</feature>
<feature type="region of interest" description="Disordered" evidence="1">
    <location>
        <begin position="1129"/>
        <end position="1156"/>
    </location>
</feature>
<feature type="compositionally biased region" description="Low complexity" evidence="1">
    <location>
        <begin position="1053"/>
        <end position="1066"/>
    </location>
</feature>
<reference evidence="3 4" key="1">
    <citation type="submission" date="2019-02" db="EMBL/GenBank/DDBJ databases">
        <title>Deep-cultivation of Planctomycetes and their phenomic and genomic characterization uncovers novel biology.</title>
        <authorList>
            <person name="Wiegand S."/>
            <person name="Jogler M."/>
            <person name="Boedeker C."/>
            <person name="Pinto D."/>
            <person name="Vollmers J."/>
            <person name="Rivas-Marin E."/>
            <person name="Kohn T."/>
            <person name="Peeters S.H."/>
            <person name="Heuer A."/>
            <person name="Rast P."/>
            <person name="Oberbeckmann S."/>
            <person name="Bunk B."/>
            <person name="Jeske O."/>
            <person name="Meyerdierks A."/>
            <person name="Storesund J.E."/>
            <person name="Kallscheuer N."/>
            <person name="Luecker S."/>
            <person name="Lage O.M."/>
            <person name="Pohl T."/>
            <person name="Merkel B.J."/>
            <person name="Hornburger P."/>
            <person name="Mueller R.-W."/>
            <person name="Bruemmer F."/>
            <person name="Labrenz M."/>
            <person name="Spormann A.M."/>
            <person name="Op den Camp H."/>
            <person name="Overmann J."/>
            <person name="Amann R."/>
            <person name="Jetten M.S.M."/>
            <person name="Mascher T."/>
            <person name="Medema M.H."/>
            <person name="Devos D.P."/>
            <person name="Kaster A.-K."/>
            <person name="Ovreas L."/>
            <person name="Rohde M."/>
            <person name="Galperin M.Y."/>
            <person name="Jogler C."/>
        </authorList>
    </citation>
    <scope>NUCLEOTIDE SEQUENCE [LARGE SCALE GENOMIC DNA]</scope>
    <source>
        <strain evidence="3 4">Poly24</strain>
    </source>
</reference>
<keyword evidence="4" id="KW-1185">Reference proteome</keyword>
<protein>
    <submittedName>
        <fullName evidence="3">Uncharacterized protein</fullName>
    </submittedName>
</protein>
<evidence type="ECO:0000256" key="2">
    <source>
        <dbReference type="SAM" id="Phobius"/>
    </source>
</evidence>
<name>A0A518JPN3_9BACT</name>
<gene>
    <name evidence="3" type="ORF">Poly24_12070</name>
</gene>
<dbReference type="OrthoDB" id="221492at2"/>